<protein>
    <submittedName>
        <fullName evidence="8">Tyrosine-type recombinase/integrase</fullName>
    </submittedName>
</protein>
<dbReference type="InterPro" id="IPR044068">
    <property type="entry name" value="CB"/>
</dbReference>
<dbReference type="Gene3D" id="1.10.150.130">
    <property type="match status" value="1"/>
</dbReference>
<dbReference type="InterPro" id="IPR002104">
    <property type="entry name" value="Integrase_catalytic"/>
</dbReference>
<feature type="domain" description="Tyr recombinase" evidence="6">
    <location>
        <begin position="101"/>
        <end position="293"/>
    </location>
</feature>
<proteinExistence type="inferred from homology"/>
<feature type="domain" description="Core-binding (CB)" evidence="7">
    <location>
        <begin position="1"/>
        <end position="81"/>
    </location>
</feature>
<reference evidence="9" key="1">
    <citation type="journal article" date="2019" name="Int. J. Syst. Evol. Microbiol.">
        <title>The Global Catalogue of Microorganisms (GCM) 10K type strain sequencing project: providing services to taxonomists for standard genome sequencing and annotation.</title>
        <authorList>
            <consortium name="The Broad Institute Genomics Platform"/>
            <consortium name="The Broad Institute Genome Sequencing Center for Infectious Disease"/>
            <person name="Wu L."/>
            <person name="Ma J."/>
        </authorList>
    </citation>
    <scope>NUCLEOTIDE SEQUENCE [LARGE SCALE GENOMIC DNA]</scope>
    <source>
        <strain evidence="9">KCTC 32514</strain>
    </source>
</reference>
<dbReference type="PROSITE" id="PS51900">
    <property type="entry name" value="CB"/>
    <property type="match status" value="1"/>
</dbReference>
<dbReference type="EMBL" id="JBHUOS010000010">
    <property type="protein sequence ID" value="MFD2916859.1"/>
    <property type="molecule type" value="Genomic_DNA"/>
</dbReference>
<evidence type="ECO:0000256" key="3">
    <source>
        <dbReference type="ARBA" id="ARBA00023125"/>
    </source>
</evidence>
<evidence type="ECO:0000256" key="1">
    <source>
        <dbReference type="ARBA" id="ARBA00008857"/>
    </source>
</evidence>
<comment type="caution">
    <text evidence="8">The sequence shown here is derived from an EMBL/GenBank/DDBJ whole genome shotgun (WGS) entry which is preliminary data.</text>
</comment>
<evidence type="ECO:0000256" key="4">
    <source>
        <dbReference type="ARBA" id="ARBA00023172"/>
    </source>
</evidence>
<accession>A0ABW5ZUY1</accession>
<dbReference type="PANTHER" id="PTHR30349:SF41">
    <property type="entry name" value="INTEGRASE_RECOMBINASE PROTEIN MJ0367-RELATED"/>
    <property type="match status" value="1"/>
</dbReference>
<sequence length="293" mass="33677">MTIQKSIQVYLDWKQTHTSVAYSRYITRLKHFISFISPKSCLQDITGDDIVAFHKSMETTYSPTTIAYSARILKNFFWFWHGRGQTEINPKEIIPIRFINADKEIVTKSDFEDMNLALDAHTLSGIQKKLVLNLLWDTGMRVSELLDIKLSDISSQQLNGLRTAKVRSRKTMRYDLVVWSAATNELLNQYLGVRLCMPITSDYVLLNRKTGKPFTSKSVQRWIKDIADMAMIDKNITPHSFRHGKANEILECGGTVRDVGALLRHVSPSSSFNYLQLSESRYLQTAERFLRTA</sequence>
<keyword evidence="4" id="KW-0233">DNA recombination</keyword>
<evidence type="ECO:0000259" key="6">
    <source>
        <dbReference type="PROSITE" id="PS51898"/>
    </source>
</evidence>
<dbReference type="Pfam" id="PF00589">
    <property type="entry name" value="Phage_integrase"/>
    <property type="match status" value="1"/>
</dbReference>
<dbReference type="InterPro" id="IPR050090">
    <property type="entry name" value="Tyrosine_recombinase_XerCD"/>
</dbReference>
<organism evidence="8 9">
    <name type="scientific">Psychroserpens luteus</name>
    <dbReference type="NCBI Taxonomy" id="1434066"/>
    <lineage>
        <taxon>Bacteria</taxon>
        <taxon>Pseudomonadati</taxon>
        <taxon>Bacteroidota</taxon>
        <taxon>Flavobacteriia</taxon>
        <taxon>Flavobacteriales</taxon>
        <taxon>Flavobacteriaceae</taxon>
        <taxon>Psychroserpens</taxon>
    </lineage>
</organism>
<dbReference type="SUPFAM" id="SSF56349">
    <property type="entry name" value="DNA breaking-rejoining enzymes"/>
    <property type="match status" value="1"/>
</dbReference>
<dbReference type="RefSeq" id="WP_379660198.1">
    <property type="nucleotide sequence ID" value="NZ_JBHUOS010000010.1"/>
</dbReference>
<evidence type="ECO:0000256" key="5">
    <source>
        <dbReference type="PROSITE-ProRule" id="PRU01248"/>
    </source>
</evidence>
<evidence type="ECO:0000259" key="7">
    <source>
        <dbReference type="PROSITE" id="PS51900"/>
    </source>
</evidence>
<dbReference type="InterPro" id="IPR013762">
    <property type="entry name" value="Integrase-like_cat_sf"/>
</dbReference>
<dbReference type="PANTHER" id="PTHR30349">
    <property type="entry name" value="PHAGE INTEGRASE-RELATED"/>
    <property type="match status" value="1"/>
</dbReference>
<name>A0ABW5ZUY1_9FLAO</name>
<dbReference type="Proteomes" id="UP001597548">
    <property type="component" value="Unassembled WGS sequence"/>
</dbReference>
<keyword evidence="2" id="KW-0229">DNA integration</keyword>
<dbReference type="InterPro" id="IPR011010">
    <property type="entry name" value="DNA_brk_join_enz"/>
</dbReference>
<dbReference type="InterPro" id="IPR010998">
    <property type="entry name" value="Integrase_recombinase_N"/>
</dbReference>
<comment type="similarity">
    <text evidence="1">Belongs to the 'phage' integrase family.</text>
</comment>
<keyword evidence="9" id="KW-1185">Reference proteome</keyword>
<keyword evidence="3 5" id="KW-0238">DNA-binding</keyword>
<evidence type="ECO:0000313" key="9">
    <source>
        <dbReference type="Proteomes" id="UP001597548"/>
    </source>
</evidence>
<dbReference type="PROSITE" id="PS51898">
    <property type="entry name" value="TYR_RECOMBINASE"/>
    <property type="match status" value="1"/>
</dbReference>
<gene>
    <name evidence="8" type="ORF">ACFS29_14485</name>
</gene>
<evidence type="ECO:0000256" key="2">
    <source>
        <dbReference type="ARBA" id="ARBA00022908"/>
    </source>
</evidence>
<dbReference type="Gene3D" id="1.10.443.10">
    <property type="entry name" value="Intergrase catalytic core"/>
    <property type="match status" value="1"/>
</dbReference>
<evidence type="ECO:0000313" key="8">
    <source>
        <dbReference type="EMBL" id="MFD2916859.1"/>
    </source>
</evidence>